<gene>
    <name evidence="10" type="primary">miaA</name>
    <name evidence="14" type="ORF">FHS56_001699</name>
</gene>
<dbReference type="AlphaFoldDB" id="A0A846MRH6"/>
<comment type="subunit">
    <text evidence="10">Monomer.</text>
</comment>
<comment type="similarity">
    <text evidence="3 10 13">Belongs to the IPP transferase family.</text>
</comment>
<keyword evidence="8 10" id="KW-0460">Magnesium</keyword>
<comment type="catalytic activity">
    <reaction evidence="9 10 11">
        <text>adenosine(37) in tRNA + dimethylallyl diphosphate = N(6)-dimethylallyladenosine(37) in tRNA + diphosphate</text>
        <dbReference type="Rhea" id="RHEA:26482"/>
        <dbReference type="Rhea" id="RHEA-COMP:10162"/>
        <dbReference type="Rhea" id="RHEA-COMP:10375"/>
        <dbReference type="ChEBI" id="CHEBI:33019"/>
        <dbReference type="ChEBI" id="CHEBI:57623"/>
        <dbReference type="ChEBI" id="CHEBI:74411"/>
        <dbReference type="ChEBI" id="CHEBI:74415"/>
        <dbReference type="EC" id="2.5.1.75"/>
    </reaction>
</comment>
<dbReference type="InterPro" id="IPR027417">
    <property type="entry name" value="P-loop_NTPase"/>
</dbReference>
<comment type="function">
    <text evidence="2 10 12">Catalyzes the transfer of a dimethylallyl group onto the adenine at position 37 in tRNAs that read codons beginning with uridine, leading to the formation of N6-(dimethylallyl)adenosine (i(6)A).</text>
</comment>
<evidence type="ECO:0000256" key="7">
    <source>
        <dbReference type="ARBA" id="ARBA00022840"/>
    </source>
</evidence>
<name>A0A846MRH6_9BACT</name>
<feature type="site" description="Interaction with substrate tRNA" evidence="10">
    <location>
        <position position="124"/>
    </location>
</feature>
<organism evidence="14 15">
    <name type="scientific">Thermonema lapsum</name>
    <dbReference type="NCBI Taxonomy" id="28195"/>
    <lineage>
        <taxon>Bacteria</taxon>
        <taxon>Pseudomonadati</taxon>
        <taxon>Bacteroidota</taxon>
        <taxon>Cytophagia</taxon>
        <taxon>Cytophagales</taxon>
        <taxon>Thermonemataceae</taxon>
        <taxon>Thermonema</taxon>
    </lineage>
</organism>
<dbReference type="Proteomes" id="UP000537126">
    <property type="component" value="Unassembled WGS sequence"/>
</dbReference>
<evidence type="ECO:0000256" key="5">
    <source>
        <dbReference type="ARBA" id="ARBA00022694"/>
    </source>
</evidence>
<dbReference type="NCBIfam" id="TIGR00174">
    <property type="entry name" value="miaA"/>
    <property type="match status" value="1"/>
</dbReference>
<evidence type="ECO:0000256" key="10">
    <source>
        <dbReference type="HAMAP-Rule" id="MF_00185"/>
    </source>
</evidence>
<sequence length="305" mass="34934">MKPKTLVVVTGPTAVGKTALCVELARVLQTEVVSADARQIYREMRIGTARPTEEEMGGIVHHFIASHSIHQEYSAGKYESEALALLSSLFQRYDTVLLSGGSGLYIKAVCSGLDSFPDIPATTRQQLQQELKEKGLKALQEELAAVDPESYAEIDLQNPRRVLRALEVCRTAHRPYSYFKQRAAAKRPFRIRGFVLNRPRPMLYERINRRVDIMMQEGLWQEAQQLFPYRHLSALQTVGYQELFESMEGKHDQATAVALIKQNTRRYAKRQLTWFRHQHPEFEWIDIEGASTSQVIEHILSRLHS</sequence>
<evidence type="ECO:0000256" key="6">
    <source>
        <dbReference type="ARBA" id="ARBA00022741"/>
    </source>
</evidence>
<feature type="site" description="Interaction with substrate tRNA" evidence="10">
    <location>
        <position position="102"/>
    </location>
</feature>
<dbReference type="Pfam" id="PF01715">
    <property type="entry name" value="IPPT"/>
    <property type="match status" value="1"/>
</dbReference>
<keyword evidence="4 10" id="KW-0808">Transferase</keyword>
<accession>A0A846MRH6</accession>
<dbReference type="GO" id="GO:0005524">
    <property type="term" value="F:ATP binding"/>
    <property type="evidence" value="ECO:0007669"/>
    <property type="project" value="UniProtKB-UniRule"/>
</dbReference>
<evidence type="ECO:0000256" key="9">
    <source>
        <dbReference type="ARBA" id="ARBA00049563"/>
    </source>
</evidence>
<feature type="binding site" evidence="10">
    <location>
        <begin position="11"/>
        <end position="18"/>
    </location>
    <ligand>
        <name>ATP</name>
        <dbReference type="ChEBI" id="CHEBI:30616"/>
    </ligand>
</feature>
<dbReference type="EC" id="2.5.1.75" evidence="10"/>
<dbReference type="HAMAP" id="MF_00185">
    <property type="entry name" value="IPP_trans"/>
    <property type="match status" value="1"/>
</dbReference>
<evidence type="ECO:0000256" key="4">
    <source>
        <dbReference type="ARBA" id="ARBA00022679"/>
    </source>
</evidence>
<protein>
    <recommendedName>
        <fullName evidence="10">tRNA dimethylallyltransferase</fullName>
        <ecNumber evidence="10">2.5.1.75</ecNumber>
    </recommendedName>
    <alternativeName>
        <fullName evidence="10">Dimethylallyl diphosphate:tRNA dimethylallyltransferase</fullName>
        <shortName evidence="10">DMAPP:tRNA dimethylallyltransferase</shortName>
        <shortName evidence="10">DMATase</shortName>
    </alternativeName>
    <alternativeName>
        <fullName evidence="10">Isopentenyl-diphosphate:tRNA isopentenyltransferase</fullName>
        <shortName evidence="10">IPP transferase</shortName>
        <shortName evidence="10">IPPT</shortName>
        <shortName evidence="10">IPTase</shortName>
    </alternativeName>
</protein>
<dbReference type="GO" id="GO:0052381">
    <property type="term" value="F:tRNA dimethylallyltransferase activity"/>
    <property type="evidence" value="ECO:0007669"/>
    <property type="project" value="UniProtKB-UniRule"/>
</dbReference>
<dbReference type="RefSeq" id="WP_166919611.1">
    <property type="nucleotide sequence ID" value="NZ_JAASRN010000002.1"/>
</dbReference>
<dbReference type="Gene3D" id="1.10.20.140">
    <property type="match status" value="1"/>
</dbReference>
<keyword evidence="15" id="KW-1185">Reference proteome</keyword>
<dbReference type="Gene3D" id="3.40.50.300">
    <property type="entry name" value="P-loop containing nucleotide triphosphate hydrolases"/>
    <property type="match status" value="1"/>
</dbReference>
<dbReference type="PANTHER" id="PTHR11088">
    <property type="entry name" value="TRNA DIMETHYLALLYLTRANSFERASE"/>
    <property type="match status" value="1"/>
</dbReference>
<keyword evidence="6 10" id="KW-0547">Nucleotide-binding</keyword>
<evidence type="ECO:0000256" key="12">
    <source>
        <dbReference type="RuleBase" id="RU003784"/>
    </source>
</evidence>
<dbReference type="InterPro" id="IPR018022">
    <property type="entry name" value="IPT"/>
</dbReference>
<evidence type="ECO:0000313" key="14">
    <source>
        <dbReference type="EMBL" id="NIK74186.1"/>
    </source>
</evidence>
<comment type="cofactor">
    <cofactor evidence="1 10">
        <name>Mg(2+)</name>
        <dbReference type="ChEBI" id="CHEBI:18420"/>
    </cofactor>
</comment>
<comment type="caution">
    <text evidence="14">The sequence shown here is derived from an EMBL/GenBank/DDBJ whole genome shotgun (WGS) entry which is preliminary data.</text>
</comment>
<evidence type="ECO:0000256" key="1">
    <source>
        <dbReference type="ARBA" id="ARBA00001946"/>
    </source>
</evidence>
<feature type="binding site" evidence="10">
    <location>
        <begin position="13"/>
        <end position="18"/>
    </location>
    <ligand>
        <name>substrate</name>
    </ligand>
</feature>
<dbReference type="PANTHER" id="PTHR11088:SF60">
    <property type="entry name" value="TRNA DIMETHYLALLYLTRANSFERASE"/>
    <property type="match status" value="1"/>
</dbReference>
<evidence type="ECO:0000256" key="3">
    <source>
        <dbReference type="ARBA" id="ARBA00005842"/>
    </source>
</evidence>
<reference evidence="14 15" key="1">
    <citation type="submission" date="2020-03" db="EMBL/GenBank/DDBJ databases">
        <title>Genomic Encyclopedia of Type Strains, Phase IV (KMG-IV): sequencing the most valuable type-strain genomes for metagenomic binning, comparative biology and taxonomic classification.</title>
        <authorList>
            <person name="Goeker M."/>
        </authorList>
    </citation>
    <scope>NUCLEOTIDE SEQUENCE [LARGE SCALE GENOMIC DNA]</scope>
    <source>
        <strain evidence="14 15">DSM 5718</strain>
    </source>
</reference>
<dbReference type="InterPro" id="IPR039657">
    <property type="entry name" value="Dimethylallyltransferase"/>
</dbReference>
<dbReference type="GO" id="GO:0006400">
    <property type="term" value="P:tRNA modification"/>
    <property type="evidence" value="ECO:0007669"/>
    <property type="project" value="TreeGrafter"/>
</dbReference>
<keyword evidence="5 10" id="KW-0819">tRNA processing</keyword>
<evidence type="ECO:0000256" key="2">
    <source>
        <dbReference type="ARBA" id="ARBA00003213"/>
    </source>
</evidence>
<proteinExistence type="inferred from homology"/>
<dbReference type="EMBL" id="JAASRN010000002">
    <property type="protein sequence ID" value="NIK74186.1"/>
    <property type="molecule type" value="Genomic_DNA"/>
</dbReference>
<evidence type="ECO:0000256" key="11">
    <source>
        <dbReference type="RuleBase" id="RU003783"/>
    </source>
</evidence>
<keyword evidence="7 10" id="KW-0067">ATP-binding</keyword>
<evidence type="ECO:0000256" key="8">
    <source>
        <dbReference type="ARBA" id="ARBA00022842"/>
    </source>
</evidence>
<comment type="caution">
    <text evidence="10">Lacks conserved residue(s) required for the propagation of feature annotation.</text>
</comment>
<evidence type="ECO:0000256" key="13">
    <source>
        <dbReference type="RuleBase" id="RU003785"/>
    </source>
</evidence>
<evidence type="ECO:0000313" key="15">
    <source>
        <dbReference type="Proteomes" id="UP000537126"/>
    </source>
</evidence>
<dbReference type="SUPFAM" id="SSF52540">
    <property type="entry name" value="P-loop containing nucleoside triphosphate hydrolases"/>
    <property type="match status" value="2"/>
</dbReference>